<keyword evidence="2" id="KW-1185">Reference proteome</keyword>
<dbReference type="EC" id="1.15.1.1" evidence="1"/>
<sequence length="114" mass="12622">MSTGPHFNPAGKDHGAPEDEIRHAGDLGNVTVGEDGTASFTIVDCQIPLTGPNSVVGRAVVVHADPDDLGKGKFFSDKHKDCVDWMITLMVLIRICIKFLCLHICFFYMYFNFF</sequence>
<dbReference type="Proteomes" id="UP000827976">
    <property type="component" value="Chromosome 19"/>
</dbReference>
<proteinExistence type="predicted"/>
<evidence type="ECO:0000313" key="2">
    <source>
        <dbReference type="Proteomes" id="UP000827976"/>
    </source>
</evidence>
<dbReference type="EMBL" id="CM037029">
    <property type="protein sequence ID" value="KAH7654234.1"/>
    <property type="molecule type" value="Genomic_DNA"/>
</dbReference>
<name>A0ACB7U1N8_DIOAL</name>
<comment type="caution">
    <text evidence="1">The sequence shown here is derived from an EMBL/GenBank/DDBJ whole genome shotgun (WGS) entry which is preliminary data.</text>
</comment>
<protein>
    <submittedName>
        <fullName evidence="1">Superoxide dismutase protein</fullName>
        <ecNumber evidence="1">1.15.1.1</ecNumber>
    </submittedName>
</protein>
<evidence type="ECO:0000313" key="1">
    <source>
        <dbReference type="EMBL" id="KAH7654234.1"/>
    </source>
</evidence>
<keyword evidence="1" id="KW-0560">Oxidoreductase</keyword>
<organism evidence="1 2">
    <name type="scientific">Dioscorea alata</name>
    <name type="common">Purple yam</name>
    <dbReference type="NCBI Taxonomy" id="55571"/>
    <lineage>
        <taxon>Eukaryota</taxon>
        <taxon>Viridiplantae</taxon>
        <taxon>Streptophyta</taxon>
        <taxon>Embryophyta</taxon>
        <taxon>Tracheophyta</taxon>
        <taxon>Spermatophyta</taxon>
        <taxon>Magnoliopsida</taxon>
        <taxon>Liliopsida</taxon>
        <taxon>Dioscoreales</taxon>
        <taxon>Dioscoreaceae</taxon>
        <taxon>Dioscorea</taxon>
    </lineage>
</organism>
<reference evidence="2" key="1">
    <citation type="journal article" date="2022" name="Nat. Commun.">
        <title>Chromosome evolution and the genetic basis of agronomically important traits in greater yam.</title>
        <authorList>
            <person name="Bredeson J.V."/>
            <person name="Lyons J.B."/>
            <person name="Oniyinde I.O."/>
            <person name="Okereke N.R."/>
            <person name="Kolade O."/>
            <person name="Nnabue I."/>
            <person name="Nwadili C.O."/>
            <person name="Hribova E."/>
            <person name="Parker M."/>
            <person name="Nwogha J."/>
            <person name="Shu S."/>
            <person name="Carlson J."/>
            <person name="Kariba R."/>
            <person name="Muthemba S."/>
            <person name="Knop K."/>
            <person name="Barton G.J."/>
            <person name="Sherwood A.V."/>
            <person name="Lopez-Montes A."/>
            <person name="Asiedu R."/>
            <person name="Jamnadass R."/>
            <person name="Muchugi A."/>
            <person name="Goodstein D."/>
            <person name="Egesi C.N."/>
            <person name="Featherston J."/>
            <person name="Asfaw A."/>
            <person name="Simpson G.G."/>
            <person name="Dolezel J."/>
            <person name="Hendre P.S."/>
            <person name="Van Deynze A."/>
            <person name="Kumar P.L."/>
            <person name="Obidiegwu J.E."/>
            <person name="Bhattacharjee R."/>
            <person name="Rokhsar D.S."/>
        </authorList>
    </citation>
    <scope>NUCLEOTIDE SEQUENCE [LARGE SCALE GENOMIC DNA]</scope>
    <source>
        <strain evidence="2">cv. TDa95/00328</strain>
    </source>
</reference>
<gene>
    <name evidence="1" type="ORF">IHE45_19G131000</name>
</gene>
<accession>A0ACB7U1N8</accession>